<evidence type="ECO:0000313" key="2">
    <source>
        <dbReference type="EMBL" id="MDX5955694.1"/>
    </source>
</evidence>
<feature type="chain" id="PRO_5044545136" description="LTXXQ motif family protein" evidence="1">
    <location>
        <begin position="28"/>
        <end position="209"/>
    </location>
</feature>
<dbReference type="EMBL" id="JAWXYC010000005">
    <property type="protein sequence ID" value="MDX5955694.1"/>
    <property type="molecule type" value="Genomic_DNA"/>
</dbReference>
<keyword evidence="5" id="KW-1185">Reference proteome</keyword>
<feature type="signal peptide" evidence="1">
    <location>
        <begin position="1"/>
        <end position="27"/>
    </location>
</feature>
<dbReference type="Proteomes" id="UP000298774">
    <property type="component" value="Plasmid p2"/>
</dbReference>
<accession>A0A0P0FDG0</accession>
<evidence type="ECO:0000313" key="4">
    <source>
        <dbReference type="Proteomes" id="UP000298774"/>
    </source>
</evidence>
<organism evidence="3 4">
    <name type="scientific">Azospirillum brasilense</name>
    <dbReference type="NCBI Taxonomy" id="192"/>
    <lineage>
        <taxon>Bacteria</taxon>
        <taxon>Pseudomonadati</taxon>
        <taxon>Pseudomonadota</taxon>
        <taxon>Alphaproteobacteria</taxon>
        <taxon>Rhodospirillales</taxon>
        <taxon>Azospirillaceae</taxon>
        <taxon>Azospirillum</taxon>
    </lineage>
</organism>
<dbReference type="RefSeq" id="WP_035680388.1">
    <property type="nucleotide sequence ID" value="NZ_CP012916.1"/>
</dbReference>
<evidence type="ECO:0000313" key="3">
    <source>
        <dbReference type="EMBL" id="QCO11800.1"/>
    </source>
</evidence>
<protein>
    <recommendedName>
        <fullName evidence="6">LTXXQ motif family protein</fullName>
    </recommendedName>
</protein>
<evidence type="ECO:0000256" key="1">
    <source>
        <dbReference type="SAM" id="SignalP"/>
    </source>
</evidence>
<dbReference type="KEGG" id="abf:AMK58_22435"/>
<evidence type="ECO:0000313" key="5">
    <source>
        <dbReference type="Proteomes" id="UP001277471"/>
    </source>
</evidence>
<reference evidence="2 5" key="2">
    <citation type="submission" date="2023-11" db="EMBL/GenBank/DDBJ databases">
        <title>MicrobeMod: A computational toolkit for identifying prokaryotic methylation and restriction-modification with nanopore sequencing.</title>
        <authorList>
            <person name="Crits-Christoph A."/>
            <person name="Kang S.C."/>
            <person name="Lee H."/>
            <person name="Ostrov N."/>
        </authorList>
    </citation>
    <scope>NUCLEOTIDE SEQUENCE [LARGE SCALE GENOMIC DNA]</scope>
    <source>
        <strain evidence="2 5">ATCC 29145</strain>
    </source>
</reference>
<dbReference type="GeneID" id="56449021"/>
<dbReference type="Proteomes" id="UP001277471">
    <property type="component" value="Unassembled WGS sequence"/>
</dbReference>
<gene>
    <name evidence="3" type="ORF">D3868_22250</name>
    <name evidence="2" type="ORF">SIM66_31470</name>
</gene>
<reference evidence="3 4" key="1">
    <citation type="submission" date="2018-09" db="EMBL/GenBank/DDBJ databases">
        <title>Whole genome based analysis of evolution and adaptive divergence in Indian and Brazilian strains of Azospirillum brasilense.</title>
        <authorList>
            <person name="Singh C."/>
            <person name="Tripathi A.K."/>
        </authorList>
    </citation>
    <scope>NUCLEOTIDE SEQUENCE [LARGE SCALE GENOMIC DNA]</scope>
    <source>
        <strain evidence="3 4">MTCC4038</strain>
        <plasmid evidence="3 4">p2</plasmid>
    </source>
</reference>
<geneLocation type="plasmid" evidence="3 4">
    <name>p2</name>
</geneLocation>
<dbReference type="AlphaFoldDB" id="A0A0P0FDG0"/>
<proteinExistence type="predicted"/>
<sequence length="209" mass="22879">MRHRSAVLAVALLTLASVPAASVPAGAAGSDPDWPCVQILVPALSSGQIWPGDPIEGKEGDWRDIPGTEPVLKQLLDRRLDPEQEQAAIDRFADQLEADRAAADRNAALTALFAGVFDALNQERGQAISAIKRYAHQQRVLLDSIDAALTRLQTLPADAPEAAALREEIAWRRRILDERRRNQTALCEQPVQFEQKAGRIARDIAARLD</sequence>
<keyword evidence="3" id="KW-0614">Plasmid</keyword>
<keyword evidence="1" id="KW-0732">Signal</keyword>
<dbReference type="EMBL" id="CP032341">
    <property type="protein sequence ID" value="QCO11800.1"/>
    <property type="molecule type" value="Genomic_DNA"/>
</dbReference>
<evidence type="ECO:0008006" key="6">
    <source>
        <dbReference type="Google" id="ProtNLM"/>
    </source>
</evidence>
<name>A0A0P0FDG0_AZOBR</name>